<dbReference type="eggNOG" id="ENOG5032TIV">
    <property type="taxonomic scope" value="Bacteria"/>
</dbReference>
<dbReference type="Proteomes" id="UP000016960">
    <property type="component" value="Unassembled WGS sequence"/>
</dbReference>
<dbReference type="InParanoid" id="U5DGX3"/>
<name>U5DGX3_9CHRO</name>
<protein>
    <submittedName>
        <fullName evidence="1">Uncharacterized protein</fullName>
    </submittedName>
</protein>
<gene>
    <name evidence="1" type="ORF">KR51_00037210</name>
</gene>
<dbReference type="AlphaFoldDB" id="U5DGX3"/>
<accession>U5DGX3</accession>
<comment type="caution">
    <text evidence="1">The sequence shown here is derived from an EMBL/GenBank/DDBJ whole genome shotgun (WGS) entry which is preliminary data.</text>
</comment>
<proteinExistence type="predicted"/>
<dbReference type="RefSeq" id="WP_022609347.1">
    <property type="nucleotide sequence ID" value="NZ_ASSJ01000092.1"/>
</dbReference>
<feature type="non-terminal residue" evidence="1">
    <location>
        <position position="1"/>
    </location>
</feature>
<evidence type="ECO:0000313" key="1">
    <source>
        <dbReference type="EMBL" id="ERN39809.1"/>
    </source>
</evidence>
<keyword evidence="2" id="KW-1185">Reference proteome</keyword>
<evidence type="ECO:0000313" key="2">
    <source>
        <dbReference type="Proteomes" id="UP000016960"/>
    </source>
</evidence>
<reference evidence="1 2" key="1">
    <citation type="submission" date="2013-05" db="EMBL/GenBank/DDBJ databases">
        <title>Draft genome sequence of Rubidibacter lacunae KORDI 51-2.</title>
        <authorList>
            <person name="Choi D.H."/>
            <person name="Noh J.H."/>
            <person name="Kwon K.-K."/>
            <person name="Lee J.-H."/>
            <person name="Ryu J.-Y."/>
        </authorList>
    </citation>
    <scope>NUCLEOTIDE SEQUENCE [LARGE SCALE GENOMIC DNA]</scope>
    <source>
        <strain evidence="1 2">KORDI 51-2</strain>
    </source>
</reference>
<sequence length="101" mass="11395">QALKRLYLVVAVALLWSTCQGLAVQVAGLRRQVDPHWRRGLSYLKIGLAWLRGVVAKGRQLLAPLPLSAVDPEPCFASKKARAKHDNRIWFSRIRSLRCHA</sequence>
<organism evidence="1 2">
    <name type="scientific">Rubidibacter lacunae KORDI 51-2</name>
    <dbReference type="NCBI Taxonomy" id="582515"/>
    <lineage>
        <taxon>Bacteria</taxon>
        <taxon>Bacillati</taxon>
        <taxon>Cyanobacteriota</taxon>
        <taxon>Cyanophyceae</taxon>
        <taxon>Oscillatoriophycideae</taxon>
        <taxon>Chroococcales</taxon>
        <taxon>Aphanothecaceae</taxon>
        <taxon>Rubidibacter</taxon>
    </lineage>
</organism>
<dbReference type="EMBL" id="ASSJ01000092">
    <property type="protein sequence ID" value="ERN39809.1"/>
    <property type="molecule type" value="Genomic_DNA"/>
</dbReference>